<proteinExistence type="inferred from homology"/>
<dbReference type="CDD" id="cd05237">
    <property type="entry name" value="UDP_invert_4-6DH_SDR_e"/>
    <property type="match status" value="1"/>
</dbReference>
<dbReference type="InterPro" id="IPR029063">
    <property type="entry name" value="SAM-dependent_MTases_sf"/>
</dbReference>
<dbReference type="Proteomes" id="UP000095558">
    <property type="component" value="Unassembled WGS sequence"/>
</dbReference>
<dbReference type="Gene3D" id="3.40.50.720">
    <property type="entry name" value="NAD(P)-binding Rossmann-like Domain"/>
    <property type="match status" value="2"/>
</dbReference>
<protein>
    <submittedName>
        <fullName evidence="4">Capsular polysaccharide biosynthesis protein</fullName>
        <ecNumber evidence="4">5.1.3.2</ecNumber>
    </submittedName>
</protein>
<dbReference type="SUPFAM" id="SSF51735">
    <property type="entry name" value="NAD(P)-binding Rossmann-fold domains"/>
    <property type="match status" value="1"/>
</dbReference>
<evidence type="ECO:0000313" key="4">
    <source>
        <dbReference type="EMBL" id="CUO93053.1"/>
    </source>
</evidence>
<dbReference type="Pfam" id="PF13727">
    <property type="entry name" value="CoA_binding_3"/>
    <property type="match status" value="1"/>
</dbReference>
<gene>
    <name evidence="4" type="primary">capD_2</name>
    <name evidence="4" type="ORF">ERS852470_03724</name>
</gene>
<dbReference type="EC" id="5.1.3.2" evidence="4"/>
<dbReference type="EMBL" id="CYZV01000096">
    <property type="protein sequence ID" value="CUO93053.1"/>
    <property type="molecule type" value="Genomic_DNA"/>
</dbReference>
<dbReference type="GO" id="GO:0003978">
    <property type="term" value="F:UDP-glucose 4-epimerase activity"/>
    <property type="evidence" value="ECO:0007669"/>
    <property type="project" value="UniProtKB-EC"/>
</dbReference>
<dbReference type="SUPFAM" id="SSF53335">
    <property type="entry name" value="S-adenosyl-L-methionine-dependent methyltransferases"/>
    <property type="match status" value="1"/>
</dbReference>
<evidence type="ECO:0000259" key="3">
    <source>
        <dbReference type="Pfam" id="PF02719"/>
    </source>
</evidence>
<dbReference type="InterPro" id="IPR003869">
    <property type="entry name" value="Polysac_CapD-like"/>
</dbReference>
<dbReference type="OrthoDB" id="9803111at2"/>
<keyword evidence="2" id="KW-0812">Transmembrane</keyword>
<dbReference type="AlphaFoldDB" id="A0A174J002"/>
<reference evidence="4 5" key="1">
    <citation type="submission" date="2015-09" db="EMBL/GenBank/DDBJ databases">
        <authorList>
            <consortium name="Pathogen Informatics"/>
        </authorList>
    </citation>
    <scope>NUCLEOTIDE SEQUENCE [LARGE SCALE GENOMIC DNA]</scope>
    <source>
        <strain evidence="4 5">2789STDY5834855</strain>
    </source>
</reference>
<sequence>MGSEKKIRVMLLVIADIILINVAYLISFYIRLGSVYNEIYNDIYVIYLPLILITYIGMLALFKMYRSIWRIAGIDEVIYGATACFSAGVLNFVISEFMSFRIPRVVTILSCFFIIVFILGLRLSYRIIRRISIYGRGYIGNGERAIIIGAGACGQLLIEEIRKDESFNYKIVGLIDDNPNKNHTYLKGIKVLGNRNDILDIVKETKVTTIFLAIPSMRPEEKSKILEICKEAKAKVKIVPSFYESIDSGIDLKQVRDVDLKDLLGREEVQLDKSGISDYLTNKVVLVTGGGGSIGSELCRQIATFNPKKLLILDIYENNAYDLQNELTRKFPKVNKEVIIASVRDKMRLEEIFEQYRPEVVFHAAAHKHVPLMEGSPQEAIKNNVKGTLNVAECADKYESDKFVMISTDKAVNPTNVMGATKRLCEMIVQAINIRSKTDFVAVRFGNVLGSNGSVIPLFQKQISEGGPVTLTHRDIVRYFMLIPEAAQLVLQAGTYAKGGEIFVLDMGKPVKIYDLAINLIKLSGFEPFKDIDIKITGLRPGEKLYEELLMDEEGLEKTAHKKIFIGKPANFDLDKLKEEIEEINNIAIQGDNDLIRAKLKSIVPTYTNLEEKEVAIEKDE</sequence>
<evidence type="ECO:0000256" key="2">
    <source>
        <dbReference type="SAM" id="Phobius"/>
    </source>
</evidence>
<feature type="transmembrane region" description="Helical" evidence="2">
    <location>
        <begin position="44"/>
        <end position="65"/>
    </location>
</feature>
<keyword evidence="4" id="KW-0413">Isomerase</keyword>
<dbReference type="InterPro" id="IPR036291">
    <property type="entry name" value="NAD(P)-bd_dom_sf"/>
</dbReference>
<keyword evidence="2" id="KW-0472">Membrane</keyword>
<dbReference type="PANTHER" id="PTHR43318">
    <property type="entry name" value="UDP-N-ACETYLGLUCOSAMINE 4,6-DEHYDRATASE"/>
    <property type="match status" value="1"/>
</dbReference>
<comment type="similarity">
    <text evidence="1">Belongs to the polysaccharide synthase family.</text>
</comment>
<name>A0A174J002_9CLOT</name>
<dbReference type="RefSeq" id="WP_055278040.1">
    <property type="nucleotide sequence ID" value="NZ_CYZV01000096.1"/>
</dbReference>
<evidence type="ECO:0000313" key="5">
    <source>
        <dbReference type="Proteomes" id="UP000095558"/>
    </source>
</evidence>
<organism evidence="4 5">
    <name type="scientific">Clostridium disporicum</name>
    <dbReference type="NCBI Taxonomy" id="84024"/>
    <lineage>
        <taxon>Bacteria</taxon>
        <taxon>Bacillati</taxon>
        <taxon>Bacillota</taxon>
        <taxon>Clostridia</taxon>
        <taxon>Eubacteriales</taxon>
        <taxon>Clostridiaceae</taxon>
        <taxon>Clostridium</taxon>
    </lineage>
</organism>
<accession>A0A174J002</accession>
<feature type="transmembrane region" description="Helical" evidence="2">
    <location>
        <begin position="9"/>
        <end position="32"/>
    </location>
</feature>
<feature type="transmembrane region" description="Helical" evidence="2">
    <location>
        <begin position="77"/>
        <end position="94"/>
    </location>
</feature>
<feature type="transmembrane region" description="Helical" evidence="2">
    <location>
        <begin position="106"/>
        <end position="125"/>
    </location>
</feature>
<feature type="domain" description="Polysaccharide biosynthesis protein CapD-like" evidence="3">
    <location>
        <begin position="285"/>
        <end position="567"/>
    </location>
</feature>
<keyword evidence="2" id="KW-1133">Transmembrane helix</keyword>
<evidence type="ECO:0000256" key="1">
    <source>
        <dbReference type="ARBA" id="ARBA00007430"/>
    </source>
</evidence>
<dbReference type="PANTHER" id="PTHR43318:SF1">
    <property type="entry name" value="POLYSACCHARIDE BIOSYNTHESIS PROTEIN EPSC-RELATED"/>
    <property type="match status" value="1"/>
</dbReference>
<dbReference type="InterPro" id="IPR051203">
    <property type="entry name" value="Polysaccharide_Synthase-Rel"/>
</dbReference>
<dbReference type="Pfam" id="PF02719">
    <property type="entry name" value="Polysacc_synt_2"/>
    <property type="match status" value="1"/>
</dbReference>